<name>A0A846N472_9PROT</name>
<reference evidence="2 3" key="1">
    <citation type="submission" date="2020-03" db="EMBL/GenBank/DDBJ databases">
        <title>Genomic Encyclopedia of Type Strains, Phase IV (KMG-IV): sequencing the most valuable type-strain genomes for metagenomic binning, comparative biology and taxonomic classification.</title>
        <authorList>
            <person name="Goeker M."/>
        </authorList>
    </citation>
    <scope>NUCLEOTIDE SEQUENCE [LARGE SCALE GENOMIC DNA]</scope>
    <source>
        <strain evidence="2 3">DSM 19867</strain>
    </source>
</reference>
<accession>A0A846N472</accession>
<comment type="caution">
    <text evidence="2">The sequence shown here is derived from an EMBL/GenBank/DDBJ whole genome shotgun (WGS) entry which is preliminary data.</text>
</comment>
<dbReference type="AlphaFoldDB" id="A0A846N472"/>
<evidence type="ECO:0000313" key="2">
    <source>
        <dbReference type="EMBL" id="NIK90002.1"/>
    </source>
</evidence>
<dbReference type="RefSeq" id="WP_167084176.1">
    <property type="nucleotide sequence ID" value="NZ_BAAADC010000001.1"/>
</dbReference>
<proteinExistence type="predicted"/>
<feature type="domain" description="Spore protein YkvP/CgeB glycosyl transferase-like" evidence="1">
    <location>
        <begin position="248"/>
        <end position="373"/>
    </location>
</feature>
<protein>
    <recommendedName>
        <fullName evidence="1">Spore protein YkvP/CgeB glycosyl transferase-like domain-containing protein</fullName>
    </recommendedName>
</protein>
<dbReference type="InterPro" id="IPR055259">
    <property type="entry name" value="YkvP/CgeB_Glyco_trans-like"/>
</dbReference>
<dbReference type="EMBL" id="JAASRM010000001">
    <property type="protein sequence ID" value="NIK90002.1"/>
    <property type="molecule type" value="Genomic_DNA"/>
</dbReference>
<dbReference type="Proteomes" id="UP000570514">
    <property type="component" value="Unassembled WGS sequence"/>
</dbReference>
<evidence type="ECO:0000259" key="1">
    <source>
        <dbReference type="Pfam" id="PF13524"/>
    </source>
</evidence>
<dbReference type="Pfam" id="PF13524">
    <property type="entry name" value="Glyco_trans_1_2"/>
    <property type="match status" value="1"/>
</dbReference>
<organism evidence="2 3">
    <name type="scientific">Rhizomicrobium palustre</name>
    <dbReference type="NCBI Taxonomy" id="189966"/>
    <lineage>
        <taxon>Bacteria</taxon>
        <taxon>Pseudomonadati</taxon>
        <taxon>Pseudomonadota</taxon>
        <taxon>Alphaproteobacteria</taxon>
        <taxon>Micropepsales</taxon>
        <taxon>Micropepsaceae</taxon>
        <taxon>Rhizomicrobium</taxon>
    </lineage>
</organism>
<evidence type="ECO:0000313" key="3">
    <source>
        <dbReference type="Proteomes" id="UP000570514"/>
    </source>
</evidence>
<gene>
    <name evidence="2" type="ORF">FHS83_003320</name>
</gene>
<keyword evidence="3" id="KW-1185">Reference proteome</keyword>
<sequence length="617" mass="68801">MQPLQQILAQLEQFSTLAEQAPDLVPALEEQFEQFVVASASQPFALDARNRFRIRHAAHLKIRRPRVLYGSRSKLLNFHAVPLLAVADVLYVVLSQSDQPAQDVIVVDPFTQDMSDVLAALPKGFVPDLYFDYQTCSLDRYLRGLERAPFPTVASLCHHFYAWKVDAVARQFDYVLPLSSRYCDILKNTVDPRKILDVPFGLSWGSFHHIIGGNAADPRPIDVLMTFPGEGPMFYGPYRKITAALFEKAKAKYGARFRFEMVTGLSRDDYIALLGAARIVINAVGIHGPYNYRSCEAANAGAVLMQYEPRYATGPQEMEKTLTPGEEYVGFDESDFDAKLEQLLNDQEACIRIARQGQARMKKDYDYRTLYHDLFAKIGAETGWRERRVSPGKAALSRIHAYMEVESPERLLAVDDMLAAAEACASHPAAFAMPFYGDIQQTFGPASLADMVGGLPKTEDLRALRLAFYEKAFALIPKPTTVDRFNRLALAAQEGVINLAACRALENELASEPAIAHADMGRILAPKGTAVPQDLAKLADFAMRNFGYLLAKDEAGRQQAARDFMLVWLYWLMALAGDAPYELRAAAKEILEGYPVWENFTVPDYVETKEVPATAVA</sequence>